<dbReference type="Proteomes" id="UP000217182">
    <property type="component" value="Chromosome"/>
</dbReference>
<dbReference type="SUPFAM" id="SSF53383">
    <property type="entry name" value="PLP-dependent transferases"/>
    <property type="match status" value="1"/>
</dbReference>
<reference evidence="4 5" key="1">
    <citation type="submission" date="2016-01" db="EMBL/GenBank/DDBJ databases">
        <authorList>
            <person name="Oliw E.H."/>
        </authorList>
    </citation>
    <scope>NUCLEOTIDE SEQUENCE [LARGE SCALE GENOMIC DNA]</scope>
    <source>
        <strain evidence="4 5">FRB97</strain>
    </source>
</reference>
<keyword evidence="2" id="KW-0808">Transferase</keyword>
<dbReference type="PANTHER" id="PTHR13693">
    <property type="entry name" value="CLASS II AMINOTRANSFERASE/8-AMINO-7-OXONONANOATE SYNTHASE"/>
    <property type="match status" value="1"/>
</dbReference>
<protein>
    <submittedName>
        <fullName evidence="4">8-amino-7-oxononanoate synthase</fullName>
    </submittedName>
</protein>
<dbReference type="GO" id="GO:0016740">
    <property type="term" value="F:transferase activity"/>
    <property type="evidence" value="ECO:0007669"/>
    <property type="project" value="UniProtKB-KW"/>
</dbReference>
<evidence type="ECO:0000259" key="3">
    <source>
        <dbReference type="Pfam" id="PF00155"/>
    </source>
</evidence>
<dbReference type="GO" id="GO:0030170">
    <property type="term" value="F:pyridoxal phosphate binding"/>
    <property type="evidence" value="ECO:0007669"/>
    <property type="project" value="InterPro"/>
</dbReference>
<dbReference type="EMBL" id="CP014136">
    <property type="protein sequence ID" value="ATA20708.1"/>
    <property type="molecule type" value="Genomic_DNA"/>
</dbReference>
<organism evidence="4 5">
    <name type="scientific">Gibbsiella quercinecans</name>
    <dbReference type="NCBI Taxonomy" id="929813"/>
    <lineage>
        <taxon>Bacteria</taxon>
        <taxon>Pseudomonadati</taxon>
        <taxon>Pseudomonadota</taxon>
        <taxon>Gammaproteobacteria</taxon>
        <taxon>Enterobacterales</taxon>
        <taxon>Yersiniaceae</taxon>
        <taxon>Gibbsiella</taxon>
    </lineage>
</organism>
<evidence type="ECO:0000313" key="5">
    <source>
        <dbReference type="Proteomes" id="UP000217182"/>
    </source>
</evidence>
<dbReference type="Pfam" id="PF00155">
    <property type="entry name" value="Aminotran_1_2"/>
    <property type="match status" value="1"/>
</dbReference>
<dbReference type="Gene3D" id="3.90.1150.10">
    <property type="entry name" value="Aspartate Aminotransferase, domain 1"/>
    <property type="match status" value="1"/>
</dbReference>
<keyword evidence="5" id="KW-1185">Reference proteome</keyword>
<sequence>MGQHIMDNIHSKDRWGFKSFVEHSKQEGFLREPVVMQGMSGPRIIRDGQQHVNFSGINYLGWQQNPEVLDAFCDSVKRYGLSTGGSRATQGICEPHYRLETLLSKLHGKDKTLTFASGLLANIGFINAITAKFNFSAKSGIDNRDAVLIFDHDCHWSLWKAASHLKYGEQLFAFKHNDPDDLERLLRRVGDRKAIVVFESIYSSDGSIAPIGTILDLCERYGALSYIDDANGFMVYGEPQRAFYNEFRHVPRADFVMVSLSKAVGLEGGAISANAEYIDAFEILSGTSIFTAAIQPPTADVAASIIQRLHDEPAIMDGYLQKSERFRRRLLEAGLQLNETPSYIISVLLGSDSEAEKVRVTLEKQRYCVPIFRYPAVKLNQALIRLILHKDHTDSEIEQFIHCLTNSLNNSTGKEAAQRDLLTAN</sequence>
<dbReference type="InterPro" id="IPR015422">
    <property type="entry name" value="PyrdxlP-dep_Trfase_small"/>
</dbReference>
<comment type="cofactor">
    <cofactor evidence="1">
        <name>pyridoxal 5'-phosphate</name>
        <dbReference type="ChEBI" id="CHEBI:597326"/>
    </cofactor>
</comment>
<dbReference type="Gene3D" id="3.40.640.10">
    <property type="entry name" value="Type I PLP-dependent aspartate aminotransferase-like (Major domain)"/>
    <property type="match status" value="1"/>
</dbReference>
<gene>
    <name evidence="4" type="ORF">AWC35_15910</name>
</gene>
<evidence type="ECO:0000256" key="2">
    <source>
        <dbReference type="ARBA" id="ARBA00022679"/>
    </source>
</evidence>
<dbReference type="InterPro" id="IPR050087">
    <property type="entry name" value="AON_synthase_class-II"/>
</dbReference>
<feature type="domain" description="Aminotransferase class I/classII large" evidence="3">
    <location>
        <begin position="53"/>
        <end position="402"/>
    </location>
</feature>
<accession>A0A250B393</accession>
<evidence type="ECO:0000313" key="4">
    <source>
        <dbReference type="EMBL" id="ATA20708.1"/>
    </source>
</evidence>
<name>A0A250B393_9GAMM</name>
<evidence type="ECO:0000256" key="1">
    <source>
        <dbReference type="ARBA" id="ARBA00001933"/>
    </source>
</evidence>
<dbReference type="InterPro" id="IPR015421">
    <property type="entry name" value="PyrdxlP-dep_Trfase_major"/>
</dbReference>
<dbReference type="AlphaFoldDB" id="A0A250B393"/>
<proteinExistence type="predicted"/>
<dbReference type="KEGG" id="gqu:AWC35_15910"/>
<dbReference type="InterPro" id="IPR004839">
    <property type="entry name" value="Aminotransferase_I/II_large"/>
</dbReference>
<dbReference type="InterPro" id="IPR015424">
    <property type="entry name" value="PyrdxlP-dep_Trfase"/>
</dbReference>